<dbReference type="SMART" id="SM00408">
    <property type="entry name" value="IGc2"/>
    <property type="match status" value="1"/>
</dbReference>
<accession>A0A9P1N4K6</accession>
<evidence type="ECO:0000313" key="8">
    <source>
        <dbReference type="Proteomes" id="UP001152747"/>
    </source>
</evidence>
<comment type="caution">
    <text evidence="7">The sequence shown here is derived from an EMBL/GenBank/DDBJ whole genome shotgun (WGS) entry which is preliminary data.</text>
</comment>
<dbReference type="Gene3D" id="2.60.40.10">
    <property type="entry name" value="Immunoglobulins"/>
    <property type="match status" value="1"/>
</dbReference>
<dbReference type="Proteomes" id="UP001152747">
    <property type="component" value="Unassembled WGS sequence"/>
</dbReference>
<evidence type="ECO:0000256" key="4">
    <source>
        <dbReference type="SAM" id="Phobius"/>
    </source>
</evidence>
<evidence type="ECO:0000256" key="5">
    <source>
        <dbReference type="SAM" id="SignalP"/>
    </source>
</evidence>
<dbReference type="Pfam" id="PF07679">
    <property type="entry name" value="I-set"/>
    <property type="match status" value="1"/>
</dbReference>
<dbReference type="InterPro" id="IPR013783">
    <property type="entry name" value="Ig-like_fold"/>
</dbReference>
<dbReference type="InterPro" id="IPR003599">
    <property type="entry name" value="Ig_sub"/>
</dbReference>
<dbReference type="OrthoDB" id="114660at2759"/>
<evidence type="ECO:0000256" key="2">
    <source>
        <dbReference type="ARBA" id="ARBA00023157"/>
    </source>
</evidence>
<feature type="transmembrane region" description="Helical" evidence="4">
    <location>
        <begin position="247"/>
        <end position="268"/>
    </location>
</feature>
<evidence type="ECO:0000256" key="1">
    <source>
        <dbReference type="ARBA" id="ARBA00022729"/>
    </source>
</evidence>
<sequence>MLEFFKVCAFFFAFYSAVKCETKPVAMGNVQTVINSAKLYSEEPSKNYSATALWCEVKKDKNAEDIRAAKFVRHHDKFEFPADIDSANRAYLNFPKEASASASGKYRCEITLLDGQTIVGNMFAYHSAIINNTNRWPVTKSEDDPVLIYAPAITAPLESDAEIECPFGGYPVPSVTWYKDNYPIEFGEKFHWDKETHVLKIKNVNVTDAGEYRCELKNMFPLVYEGPEQTYEAKLARRLEVGSNLGWILPLIVILIILLLLFIIIFVCQRCQKYKSADYNVEARERGLHNDTTPLKNSV</sequence>
<gene>
    <name evidence="7" type="ORF">CAMP_LOCUS13697</name>
</gene>
<protein>
    <recommendedName>
        <fullName evidence="6">Ig-like domain-containing protein</fullName>
    </recommendedName>
</protein>
<keyword evidence="1 5" id="KW-0732">Signal</keyword>
<name>A0A9P1N4K6_9PELO</name>
<dbReference type="PANTHER" id="PTHR45080">
    <property type="entry name" value="CONTACTIN 5"/>
    <property type="match status" value="1"/>
</dbReference>
<organism evidence="7 8">
    <name type="scientific">Caenorhabditis angaria</name>
    <dbReference type="NCBI Taxonomy" id="860376"/>
    <lineage>
        <taxon>Eukaryota</taxon>
        <taxon>Metazoa</taxon>
        <taxon>Ecdysozoa</taxon>
        <taxon>Nematoda</taxon>
        <taxon>Chromadorea</taxon>
        <taxon>Rhabditida</taxon>
        <taxon>Rhabditina</taxon>
        <taxon>Rhabditomorpha</taxon>
        <taxon>Rhabditoidea</taxon>
        <taxon>Rhabditidae</taxon>
        <taxon>Peloderinae</taxon>
        <taxon>Caenorhabditis</taxon>
    </lineage>
</organism>
<dbReference type="SMART" id="SM00409">
    <property type="entry name" value="IG"/>
    <property type="match status" value="1"/>
</dbReference>
<feature type="domain" description="Ig-like" evidence="6">
    <location>
        <begin position="145"/>
        <end position="236"/>
    </location>
</feature>
<dbReference type="EMBL" id="CANHGI010000005">
    <property type="protein sequence ID" value="CAI5451060.1"/>
    <property type="molecule type" value="Genomic_DNA"/>
</dbReference>
<feature type="signal peptide" evidence="5">
    <location>
        <begin position="1"/>
        <end position="20"/>
    </location>
</feature>
<keyword evidence="4" id="KW-0812">Transmembrane</keyword>
<dbReference type="PANTHER" id="PTHR45080:SF8">
    <property type="entry name" value="IG-LIKE DOMAIN-CONTAINING PROTEIN"/>
    <property type="match status" value="1"/>
</dbReference>
<dbReference type="CDD" id="cd00096">
    <property type="entry name" value="Ig"/>
    <property type="match status" value="1"/>
</dbReference>
<dbReference type="SUPFAM" id="SSF48726">
    <property type="entry name" value="Immunoglobulin"/>
    <property type="match status" value="1"/>
</dbReference>
<dbReference type="Pfam" id="PF26428">
    <property type="entry name" value="Zwei_Ig_N"/>
    <property type="match status" value="1"/>
</dbReference>
<dbReference type="GO" id="GO:0005886">
    <property type="term" value="C:plasma membrane"/>
    <property type="evidence" value="ECO:0007669"/>
    <property type="project" value="TreeGrafter"/>
</dbReference>
<reference evidence="7" key="1">
    <citation type="submission" date="2022-11" db="EMBL/GenBank/DDBJ databases">
        <authorList>
            <person name="Kikuchi T."/>
        </authorList>
    </citation>
    <scope>NUCLEOTIDE SEQUENCE</scope>
    <source>
        <strain evidence="7">PS1010</strain>
    </source>
</reference>
<proteinExistence type="predicted"/>
<keyword evidence="2" id="KW-1015">Disulfide bond</keyword>
<dbReference type="InterPro" id="IPR050958">
    <property type="entry name" value="Cell_Adh-Cytoskel_Orgn"/>
</dbReference>
<dbReference type="InterPro" id="IPR007110">
    <property type="entry name" value="Ig-like_dom"/>
</dbReference>
<keyword evidence="3" id="KW-0393">Immunoglobulin domain</keyword>
<dbReference type="GO" id="GO:0007156">
    <property type="term" value="P:homophilic cell adhesion via plasma membrane adhesion molecules"/>
    <property type="evidence" value="ECO:0007669"/>
    <property type="project" value="TreeGrafter"/>
</dbReference>
<keyword evidence="8" id="KW-1185">Reference proteome</keyword>
<dbReference type="InterPro" id="IPR013098">
    <property type="entry name" value="Ig_I-set"/>
</dbReference>
<dbReference type="InterPro" id="IPR036179">
    <property type="entry name" value="Ig-like_dom_sf"/>
</dbReference>
<evidence type="ECO:0000259" key="6">
    <source>
        <dbReference type="PROSITE" id="PS50835"/>
    </source>
</evidence>
<evidence type="ECO:0000313" key="7">
    <source>
        <dbReference type="EMBL" id="CAI5451060.1"/>
    </source>
</evidence>
<dbReference type="PROSITE" id="PS50835">
    <property type="entry name" value="IG_LIKE"/>
    <property type="match status" value="1"/>
</dbReference>
<evidence type="ECO:0000256" key="3">
    <source>
        <dbReference type="ARBA" id="ARBA00023319"/>
    </source>
</evidence>
<dbReference type="InterPro" id="IPR003598">
    <property type="entry name" value="Ig_sub2"/>
</dbReference>
<dbReference type="InterPro" id="IPR058814">
    <property type="entry name" value="ZIG1/7_N"/>
</dbReference>
<keyword evidence="4" id="KW-1133">Transmembrane helix</keyword>
<feature type="chain" id="PRO_5040469566" description="Ig-like domain-containing protein" evidence="5">
    <location>
        <begin position="21"/>
        <end position="299"/>
    </location>
</feature>
<dbReference type="AlphaFoldDB" id="A0A9P1N4K6"/>
<keyword evidence="4" id="KW-0472">Membrane</keyword>